<feature type="domain" description="Adaptor protein ClpS core" evidence="2">
    <location>
        <begin position="21"/>
        <end position="100"/>
    </location>
</feature>
<comment type="similarity">
    <text evidence="1">Belongs to the ClpS family.</text>
</comment>
<dbReference type="GO" id="GO:0008233">
    <property type="term" value="F:peptidase activity"/>
    <property type="evidence" value="ECO:0007669"/>
    <property type="project" value="UniProtKB-KW"/>
</dbReference>
<evidence type="ECO:0000313" key="3">
    <source>
        <dbReference type="EMBL" id="BCS86978.1"/>
    </source>
</evidence>
<gene>
    <name evidence="1 3" type="primary">clpS</name>
    <name evidence="3" type="ORF">PSDVSF_02200</name>
</gene>
<organism evidence="3 4">
    <name type="scientific">Pseudodesulfovibrio sediminis</name>
    <dbReference type="NCBI Taxonomy" id="2810563"/>
    <lineage>
        <taxon>Bacteria</taxon>
        <taxon>Pseudomonadati</taxon>
        <taxon>Thermodesulfobacteriota</taxon>
        <taxon>Desulfovibrionia</taxon>
        <taxon>Desulfovibrionales</taxon>
        <taxon>Desulfovibrionaceae</taxon>
    </lineage>
</organism>
<evidence type="ECO:0000256" key="1">
    <source>
        <dbReference type="HAMAP-Rule" id="MF_00302"/>
    </source>
</evidence>
<dbReference type="RefSeq" id="WP_229592743.1">
    <property type="nucleotide sequence ID" value="NZ_AP024485.1"/>
</dbReference>
<dbReference type="Pfam" id="PF02617">
    <property type="entry name" value="ClpS"/>
    <property type="match status" value="1"/>
</dbReference>
<evidence type="ECO:0000259" key="2">
    <source>
        <dbReference type="Pfam" id="PF02617"/>
    </source>
</evidence>
<proteinExistence type="inferred from homology"/>
<comment type="subunit">
    <text evidence="1">Binds to the N-terminal domain of the chaperone ClpA.</text>
</comment>
<dbReference type="Proteomes" id="UP001053296">
    <property type="component" value="Chromosome"/>
</dbReference>
<keyword evidence="3" id="KW-0378">Hydrolase</keyword>
<dbReference type="GO" id="GO:0006508">
    <property type="term" value="P:proteolysis"/>
    <property type="evidence" value="ECO:0007669"/>
    <property type="project" value="UniProtKB-KW"/>
</dbReference>
<name>A0ABN6ELU5_9BACT</name>
<dbReference type="InterPro" id="IPR022935">
    <property type="entry name" value="ClpS"/>
</dbReference>
<dbReference type="InterPro" id="IPR003769">
    <property type="entry name" value="ClpS_core"/>
</dbReference>
<keyword evidence="3" id="KW-0645">Protease</keyword>
<accession>A0ABN6ELU5</accession>
<dbReference type="InterPro" id="IPR014719">
    <property type="entry name" value="Ribosomal_bL12_C/ClpS-like"/>
</dbReference>
<dbReference type="PANTHER" id="PTHR33473">
    <property type="entry name" value="ATP-DEPENDENT CLP PROTEASE ADAPTER PROTEIN CLPS1, CHLOROPLASTIC"/>
    <property type="match status" value="1"/>
</dbReference>
<dbReference type="HAMAP" id="MF_00302">
    <property type="entry name" value="ClpS"/>
    <property type="match status" value="1"/>
</dbReference>
<comment type="function">
    <text evidence="1">Involved in the modulation of the specificity of the ClpAP-mediated ATP-dependent protein degradation.</text>
</comment>
<sequence>MSDPFTGDRFESELLDEREIKEPRKYKVLLHNDDYTTMDFVVEVLVRVFRRNEAQATAIMLSVHNKGYGVCGTYTAEVAETKVDLVHRLAKSAGFPLKCSMEGE</sequence>
<dbReference type="EMBL" id="AP024485">
    <property type="protein sequence ID" value="BCS86978.1"/>
    <property type="molecule type" value="Genomic_DNA"/>
</dbReference>
<protein>
    <recommendedName>
        <fullName evidence="1">ATP-dependent Clp protease adapter protein ClpS</fullName>
    </recommendedName>
</protein>
<dbReference type="NCBIfam" id="NF000672">
    <property type="entry name" value="PRK00033.1-5"/>
    <property type="match status" value="1"/>
</dbReference>
<reference evidence="3" key="1">
    <citation type="journal article" date="2022" name="Arch. Microbiol.">
        <title>Pseudodesulfovibrio sediminis sp. nov., a mesophilic and neutrophilic sulfate-reducing bacterium isolated from sediment of a brackish lake.</title>
        <authorList>
            <person name="Takahashi A."/>
            <person name="Kojima H."/>
            <person name="Watanabe M."/>
            <person name="Fukui M."/>
        </authorList>
    </citation>
    <scope>NUCLEOTIDE SEQUENCE</scope>
    <source>
        <strain evidence="3">SF6</strain>
    </source>
</reference>
<dbReference type="PANTHER" id="PTHR33473:SF19">
    <property type="entry name" value="ATP-DEPENDENT CLP PROTEASE ADAPTER PROTEIN CLPS"/>
    <property type="match status" value="1"/>
</dbReference>
<dbReference type="Gene3D" id="3.30.1390.10">
    <property type="match status" value="1"/>
</dbReference>
<keyword evidence="4" id="KW-1185">Reference proteome</keyword>
<dbReference type="SUPFAM" id="SSF54736">
    <property type="entry name" value="ClpS-like"/>
    <property type="match status" value="1"/>
</dbReference>
<evidence type="ECO:0000313" key="4">
    <source>
        <dbReference type="Proteomes" id="UP001053296"/>
    </source>
</evidence>